<dbReference type="InterPro" id="IPR004692">
    <property type="entry name" value="SecG"/>
</dbReference>
<keyword evidence="12" id="KW-1185">Reference proteome</keyword>
<dbReference type="PANTHER" id="PTHR34182">
    <property type="entry name" value="PROTEIN-EXPORT MEMBRANE PROTEIN SECG"/>
    <property type="match status" value="1"/>
</dbReference>
<keyword evidence="6 10" id="KW-0653">Protein transport</keyword>
<keyword evidence="3 10" id="KW-0813">Transport</keyword>
<evidence type="ECO:0000256" key="3">
    <source>
        <dbReference type="ARBA" id="ARBA00022448"/>
    </source>
</evidence>
<comment type="similarity">
    <text evidence="2 10">Belongs to the SecG family.</text>
</comment>
<evidence type="ECO:0000256" key="2">
    <source>
        <dbReference type="ARBA" id="ARBA00008445"/>
    </source>
</evidence>
<sequence length="77" mass="8076">MYNALMISLIVVSILIILLVIMQPSKSNAASTLTGGGDDGSVKSKARGFEAFLIRATTVLGVLFFVIALALAYLSAK</sequence>
<name>A0A1G7U3Y9_9LACT</name>
<evidence type="ECO:0000256" key="9">
    <source>
        <dbReference type="ARBA" id="ARBA00023136"/>
    </source>
</evidence>
<dbReference type="GO" id="GO:0065002">
    <property type="term" value="P:intracellular protein transmembrane transport"/>
    <property type="evidence" value="ECO:0007669"/>
    <property type="project" value="TreeGrafter"/>
</dbReference>
<dbReference type="NCBIfam" id="TIGR00810">
    <property type="entry name" value="secG"/>
    <property type="match status" value="1"/>
</dbReference>
<evidence type="ECO:0000256" key="5">
    <source>
        <dbReference type="ARBA" id="ARBA00022692"/>
    </source>
</evidence>
<dbReference type="PANTHER" id="PTHR34182:SF1">
    <property type="entry name" value="PROTEIN-EXPORT MEMBRANE PROTEIN SECG"/>
    <property type="match status" value="1"/>
</dbReference>
<comment type="function">
    <text evidence="10">Involved in protein export. Participates in an early event of protein translocation.</text>
</comment>
<evidence type="ECO:0000256" key="4">
    <source>
        <dbReference type="ARBA" id="ARBA00022475"/>
    </source>
</evidence>
<dbReference type="PRINTS" id="PR01651">
    <property type="entry name" value="SECGEXPORT"/>
</dbReference>
<keyword evidence="7 10" id="KW-1133">Transmembrane helix</keyword>
<evidence type="ECO:0000256" key="10">
    <source>
        <dbReference type="RuleBase" id="RU365087"/>
    </source>
</evidence>
<accession>A0A1G7U3Y9</accession>
<dbReference type="RefSeq" id="WP_090290184.1">
    <property type="nucleotide sequence ID" value="NZ_FNCK01000008.1"/>
</dbReference>
<dbReference type="Proteomes" id="UP000199708">
    <property type="component" value="Unassembled WGS sequence"/>
</dbReference>
<dbReference type="EMBL" id="FNCK01000008">
    <property type="protein sequence ID" value="SDG41490.1"/>
    <property type="molecule type" value="Genomic_DNA"/>
</dbReference>
<proteinExistence type="inferred from homology"/>
<evidence type="ECO:0000256" key="8">
    <source>
        <dbReference type="ARBA" id="ARBA00023010"/>
    </source>
</evidence>
<keyword evidence="5 10" id="KW-0812">Transmembrane</keyword>
<keyword evidence="4 10" id="KW-1003">Cell membrane</keyword>
<evidence type="ECO:0000256" key="6">
    <source>
        <dbReference type="ARBA" id="ARBA00022927"/>
    </source>
</evidence>
<dbReference type="GO" id="GO:0009306">
    <property type="term" value="P:protein secretion"/>
    <property type="evidence" value="ECO:0007669"/>
    <property type="project" value="UniProtKB-UniRule"/>
</dbReference>
<comment type="subcellular location">
    <subcellularLocation>
        <location evidence="1 10">Cell membrane</location>
        <topology evidence="1 10">Multi-pass membrane protein</topology>
    </subcellularLocation>
</comment>
<evidence type="ECO:0000256" key="1">
    <source>
        <dbReference type="ARBA" id="ARBA00004651"/>
    </source>
</evidence>
<keyword evidence="8 10" id="KW-0811">Translocation</keyword>
<dbReference type="OrthoDB" id="1651166at2"/>
<dbReference type="STRING" id="120956.SAMN05421791_10819"/>
<dbReference type="GO" id="GO:0005886">
    <property type="term" value="C:plasma membrane"/>
    <property type="evidence" value="ECO:0007669"/>
    <property type="project" value="UniProtKB-SubCell"/>
</dbReference>
<keyword evidence="9 10" id="KW-0472">Membrane</keyword>
<evidence type="ECO:0000313" key="12">
    <source>
        <dbReference type="Proteomes" id="UP000199708"/>
    </source>
</evidence>
<dbReference type="AlphaFoldDB" id="A0A1G7U3Y9"/>
<reference evidence="11 12" key="1">
    <citation type="submission" date="2016-10" db="EMBL/GenBank/DDBJ databases">
        <authorList>
            <person name="de Groot N.N."/>
        </authorList>
    </citation>
    <scope>NUCLEOTIDE SEQUENCE [LARGE SCALE GENOMIC DNA]</scope>
    <source>
        <strain evidence="11 12">ATCC BAA-466</strain>
    </source>
</reference>
<organism evidence="11 12">
    <name type="scientific">Facklamia miroungae</name>
    <dbReference type="NCBI Taxonomy" id="120956"/>
    <lineage>
        <taxon>Bacteria</taxon>
        <taxon>Bacillati</taxon>
        <taxon>Bacillota</taxon>
        <taxon>Bacilli</taxon>
        <taxon>Lactobacillales</taxon>
        <taxon>Aerococcaceae</taxon>
        <taxon>Facklamia</taxon>
    </lineage>
</organism>
<dbReference type="Pfam" id="PF03840">
    <property type="entry name" value="SecG"/>
    <property type="match status" value="1"/>
</dbReference>
<dbReference type="GO" id="GO:0043952">
    <property type="term" value="P:protein transport by the Sec complex"/>
    <property type="evidence" value="ECO:0007669"/>
    <property type="project" value="TreeGrafter"/>
</dbReference>
<gene>
    <name evidence="11" type="ORF">SAMN05421791_10819</name>
</gene>
<protein>
    <recommendedName>
        <fullName evidence="10">Protein-export membrane protein SecG</fullName>
    </recommendedName>
</protein>
<comment type="caution">
    <text evidence="10">Lacks conserved residue(s) required for the propagation of feature annotation.</text>
</comment>
<evidence type="ECO:0000313" key="11">
    <source>
        <dbReference type="EMBL" id="SDG41490.1"/>
    </source>
</evidence>
<dbReference type="GO" id="GO:0015450">
    <property type="term" value="F:protein-transporting ATPase activity"/>
    <property type="evidence" value="ECO:0007669"/>
    <property type="project" value="UniProtKB-UniRule"/>
</dbReference>
<feature type="transmembrane region" description="Helical" evidence="10">
    <location>
        <begin position="53"/>
        <end position="74"/>
    </location>
</feature>
<evidence type="ECO:0000256" key="7">
    <source>
        <dbReference type="ARBA" id="ARBA00022989"/>
    </source>
</evidence>